<evidence type="ECO:0000313" key="1">
    <source>
        <dbReference type="EMBL" id="CAG8540661.1"/>
    </source>
</evidence>
<accession>A0A9N9FJA8</accession>
<sequence>MAKTSEKTSQEWYLVDLMSKLEDDDFPLKSPLDTLTPKDEY</sequence>
<evidence type="ECO:0000313" key="2">
    <source>
        <dbReference type="Proteomes" id="UP000789706"/>
    </source>
</evidence>
<name>A0A9N9FJA8_9GLOM</name>
<comment type="caution">
    <text evidence="1">The sequence shown here is derived from an EMBL/GenBank/DDBJ whole genome shotgun (WGS) entry which is preliminary data.</text>
</comment>
<gene>
    <name evidence="1" type="ORF">DEBURN_LOCUS6593</name>
</gene>
<keyword evidence="2" id="KW-1185">Reference proteome</keyword>
<dbReference type="Proteomes" id="UP000789706">
    <property type="component" value="Unassembled WGS sequence"/>
</dbReference>
<dbReference type="EMBL" id="CAJVPK010000694">
    <property type="protein sequence ID" value="CAG8540661.1"/>
    <property type="molecule type" value="Genomic_DNA"/>
</dbReference>
<organism evidence="1 2">
    <name type="scientific">Diversispora eburnea</name>
    <dbReference type="NCBI Taxonomy" id="1213867"/>
    <lineage>
        <taxon>Eukaryota</taxon>
        <taxon>Fungi</taxon>
        <taxon>Fungi incertae sedis</taxon>
        <taxon>Mucoromycota</taxon>
        <taxon>Glomeromycotina</taxon>
        <taxon>Glomeromycetes</taxon>
        <taxon>Diversisporales</taxon>
        <taxon>Diversisporaceae</taxon>
        <taxon>Diversispora</taxon>
    </lineage>
</organism>
<reference evidence="1" key="1">
    <citation type="submission" date="2021-06" db="EMBL/GenBank/DDBJ databases">
        <authorList>
            <person name="Kallberg Y."/>
            <person name="Tangrot J."/>
            <person name="Rosling A."/>
        </authorList>
    </citation>
    <scope>NUCLEOTIDE SEQUENCE</scope>
    <source>
        <strain evidence="1">AZ414A</strain>
    </source>
</reference>
<dbReference type="AlphaFoldDB" id="A0A9N9FJA8"/>
<proteinExistence type="predicted"/>
<protein>
    <submittedName>
        <fullName evidence="1">11775_t:CDS:1</fullName>
    </submittedName>
</protein>